<dbReference type="PANTHER" id="PTHR34273">
    <property type="entry name" value="METHYLTHIORIBOSE KINASE"/>
    <property type="match status" value="1"/>
</dbReference>
<comment type="caution">
    <text evidence="12">The sequence shown here is derived from an EMBL/GenBank/DDBJ whole genome shotgun (WGS) entry which is preliminary data.</text>
</comment>
<sequence length="668" mass="73561">MSAATPDEIQERVQGSLKDGPYACSSLTKLSGGTANFVYRGVLVNALQDGSKTVIIKHTEGYVASTPAFKITSTRCEFEQSILTALQELPPVTHSLITVQTPKMYYFSQETNTQLYSDLPSSADLKTYALTNPLAQAQCSRLGHSLGLWTKTFHIWAAAPEQAELRETMKGNTVMRGLKYQINYSNLVATIDNFPAILEGSRDVFQAVAKDVQNMMDNEDGALIHGDFWSGNVLLPNISYPSTSTPLNVLVVDWELSHLSTVAFDLGQMFAELFELKHFKGIDAGIWLIESFMQGYGPVEEDLAFNTAIHVGTHLICWGSTVQGWGTKEQIEGVVEIGRGFVVKGWEKDASFFKGTALGSRIPRLYGSRLNGGQRSSAAALKAQNKSPSASYTSPPSDQIADECAICLNPLTTPTVLYNCLHRFDYACIRPRFLSTHTAASIDGPLTLACPTCRGEISYVHRLDTSQVLSIRGILEERSDPPTQPSTLQPPGMSGLTSRSQNTPHHASGEPRGEGWDTETIPNGLRSRLNTISGAHYEPGPFQHHDRVGLDTHWSGQTPRSHTLHPGGREIWGRVIYSLARRFVEPHHIFPGAYVGLPGDGFGLSIYERSLLLDEAFEQRPDMEELITLCAIFTDDIEKLKESAGREWADDSNLIPSLVWMDPLWANG</sequence>
<dbReference type="GO" id="GO:0008270">
    <property type="term" value="F:zinc ion binding"/>
    <property type="evidence" value="ECO:0007669"/>
    <property type="project" value="UniProtKB-KW"/>
</dbReference>
<gene>
    <name evidence="12" type="ORF">BP5553_03796</name>
</gene>
<dbReference type="InterPro" id="IPR002575">
    <property type="entry name" value="Aminoglycoside_PTrfase"/>
</dbReference>
<dbReference type="GO" id="GO:0016301">
    <property type="term" value="F:kinase activity"/>
    <property type="evidence" value="ECO:0007669"/>
    <property type="project" value="UniProtKB-KW"/>
</dbReference>
<keyword evidence="4" id="KW-0547">Nucleotide-binding</keyword>
<comment type="similarity">
    <text evidence="1">Belongs to the methylthioribose kinase family.</text>
</comment>
<keyword evidence="2" id="KW-0808">Transferase</keyword>
<evidence type="ECO:0000313" key="13">
    <source>
        <dbReference type="Proteomes" id="UP000254866"/>
    </source>
</evidence>
<keyword evidence="7" id="KW-0862">Zinc</keyword>
<evidence type="ECO:0000256" key="6">
    <source>
        <dbReference type="ARBA" id="ARBA00022777"/>
    </source>
</evidence>
<evidence type="ECO:0000256" key="8">
    <source>
        <dbReference type="ARBA" id="ARBA00022840"/>
    </source>
</evidence>
<evidence type="ECO:0000256" key="3">
    <source>
        <dbReference type="ARBA" id="ARBA00022723"/>
    </source>
</evidence>
<keyword evidence="3" id="KW-0479">Metal-binding</keyword>
<evidence type="ECO:0000259" key="11">
    <source>
        <dbReference type="PROSITE" id="PS50089"/>
    </source>
</evidence>
<dbReference type="InterPro" id="IPR011009">
    <property type="entry name" value="Kinase-like_dom_sf"/>
</dbReference>
<evidence type="ECO:0000256" key="7">
    <source>
        <dbReference type="ARBA" id="ARBA00022833"/>
    </source>
</evidence>
<evidence type="ECO:0000256" key="9">
    <source>
        <dbReference type="PROSITE-ProRule" id="PRU00175"/>
    </source>
</evidence>
<dbReference type="Pfam" id="PF01636">
    <property type="entry name" value="APH"/>
    <property type="match status" value="1"/>
</dbReference>
<dbReference type="OrthoDB" id="25129at2759"/>
<dbReference type="InterPro" id="IPR013083">
    <property type="entry name" value="Znf_RING/FYVE/PHD"/>
</dbReference>
<reference evidence="12 13" key="1">
    <citation type="journal article" date="2018" name="IMA Fungus">
        <title>IMA Genome-F 9: Draft genome sequence of Annulohypoxylon stygium, Aspergillus mulundensis, Berkeleyomyces basicola (syn. Thielaviopsis basicola), Ceratocystis smalleyi, two Cercospora beticola strains, Coleophoma cylindrospora, Fusarium fracticaudum, Phialophora cf. hyalina, and Morchella septimelata.</title>
        <authorList>
            <person name="Wingfield B.D."/>
            <person name="Bills G.F."/>
            <person name="Dong Y."/>
            <person name="Huang W."/>
            <person name="Nel W.J."/>
            <person name="Swalarsk-Parry B.S."/>
            <person name="Vaghefi N."/>
            <person name="Wilken P.M."/>
            <person name="An Z."/>
            <person name="de Beer Z.W."/>
            <person name="De Vos L."/>
            <person name="Chen L."/>
            <person name="Duong T.A."/>
            <person name="Gao Y."/>
            <person name="Hammerbacher A."/>
            <person name="Kikkert J.R."/>
            <person name="Li Y."/>
            <person name="Li H."/>
            <person name="Li K."/>
            <person name="Li Q."/>
            <person name="Liu X."/>
            <person name="Ma X."/>
            <person name="Naidoo K."/>
            <person name="Pethybridge S.J."/>
            <person name="Sun J."/>
            <person name="Steenkamp E.T."/>
            <person name="van der Nest M.A."/>
            <person name="van Wyk S."/>
            <person name="Wingfield M.J."/>
            <person name="Xiong C."/>
            <person name="Yue Q."/>
            <person name="Zhang X."/>
        </authorList>
    </citation>
    <scope>NUCLEOTIDE SEQUENCE [LARGE SCALE GENOMIC DNA]</scope>
    <source>
        <strain evidence="12 13">BP 5553</strain>
    </source>
</reference>
<dbReference type="Pfam" id="PF00097">
    <property type="entry name" value="zf-C3HC4"/>
    <property type="match status" value="1"/>
</dbReference>
<evidence type="ECO:0000256" key="10">
    <source>
        <dbReference type="SAM" id="MobiDB-lite"/>
    </source>
</evidence>
<evidence type="ECO:0000256" key="4">
    <source>
        <dbReference type="ARBA" id="ARBA00022741"/>
    </source>
</evidence>
<dbReference type="Gene3D" id="3.90.1200.10">
    <property type="match status" value="1"/>
</dbReference>
<dbReference type="InterPro" id="IPR001841">
    <property type="entry name" value="Znf_RING"/>
</dbReference>
<dbReference type="RefSeq" id="XP_031872112.1">
    <property type="nucleotide sequence ID" value="XM_032012419.1"/>
</dbReference>
<evidence type="ECO:0000313" key="12">
    <source>
        <dbReference type="EMBL" id="RDL39456.1"/>
    </source>
</evidence>
<dbReference type="SUPFAM" id="SSF57850">
    <property type="entry name" value="RING/U-box"/>
    <property type="match status" value="1"/>
</dbReference>
<dbReference type="EMBL" id="NPIC01000002">
    <property type="protein sequence ID" value="RDL39456.1"/>
    <property type="molecule type" value="Genomic_DNA"/>
</dbReference>
<dbReference type="GeneID" id="43596645"/>
<feature type="domain" description="RING-type" evidence="11">
    <location>
        <begin position="404"/>
        <end position="454"/>
    </location>
</feature>
<keyword evidence="8" id="KW-0067">ATP-binding</keyword>
<dbReference type="PANTHER" id="PTHR34273:SF2">
    <property type="entry name" value="METHYLTHIORIBOSE KINASE"/>
    <property type="match status" value="1"/>
</dbReference>
<accession>A0A370TVA5</accession>
<dbReference type="AlphaFoldDB" id="A0A370TVA5"/>
<organism evidence="12 13">
    <name type="scientific">Venustampulla echinocandica</name>
    <dbReference type="NCBI Taxonomy" id="2656787"/>
    <lineage>
        <taxon>Eukaryota</taxon>
        <taxon>Fungi</taxon>
        <taxon>Dikarya</taxon>
        <taxon>Ascomycota</taxon>
        <taxon>Pezizomycotina</taxon>
        <taxon>Leotiomycetes</taxon>
        <taxon>Helotiales</taxon>
        <taxon>Pleuroascaceae</taxon>
        <taxon>Venustampulla</taxon>
    </lineage>
</organism>
<evidence type="ECO:0000256" key="5">
    <source>
        <dbReference type="ARBA" id="ARBA00022771"/>
    </source>
</evidence>
<dbReference type="Gene3D" id="3.30.200.20">
    <property type="entry name" value="Phosphorylase Kinase, domain 1"/>
    <property type="match status" value="1"/>
</dbReference>
<keyword evidence="13" id="KW-1185">Reference proteome</keyword>
<protein>
    <recommendedName>
        <fullName evidence="11">RING-type domain-containing protein</fullName>
    </recommendedName>
</protein>
<dbReference type="InterPro" id="IPR018957">
    <property type="entry name" value="Znf_C3HC4_RING-type"/>
</dbReference>
<evidence type="ECO:0000256" key="2">
    <source>
        <dbReference type="ARBA" id="ARBA00022679"/>
    </source>
</evidence>
<dbReference type="SUPFAM" id="SSF56112">
    <property type="entry name" value="Protein kinase-like (PK-like)"/>
    <property type="match status" value="1"/>
</dbReference>
<feature type="compositionally biased region" description="Polar residues" evidence="10">
    <location>
        <begin position="485"/>
        <end position="505"/>
    </location>
</feature>
<name>A0A370TVA5_9HELO</name>
<dbReference type="Proteomes" id="UP000254866">
    <property type="component" value="Unassembled WGS sequence"/>
</dbReference>
<dbReference type="PROSITE" id="PS50089">
    <property type="entry name" value="ZF_RING_2"/>
    <property type="match status" value="1"/>
</dbReference>
<keyword evidence="5 9" id="KW-0863">Zinc-finger</keyword>
<dbReference type="GO" id="GO:0005524">
    <property type="term" value="F:ATP binding"/>
    <property type="evidence" value="ECO:0007669"/>
    <property type="project" value="UniProtKB-KW"/>
</dbReference>
<proteinExistence type="inferred from homology"/>
<keyword evidence="6" id="KW-0418">Kinase</keyword>
<dbReference type="STRING" id="2656787.A0A370TVA5"/>
<dbReference type="SMART" id="SM00184">
    <property type="entry name" value="RING"/>
    <property type="match status" value="1"/>
</dbReference>
<feature type="region of interest" description="Disordered" evidence="10">
    <location>
        <begin position="475"/>
        <end position="524"/>
    </location>
</feature>
<dbReference type="Gene3D" id="3.30.40.10">
    <property type="entry name" value="Zinc/RING finger domain, C3HC4 (zinc finger)"/>
    <property type="match status" value="1"/>
</dbReference>
<evidence type="ECO:0000256" key="1">
    <source>
        <dbReference type="ARBA" id="ARBA00010165"/>
    </source>
</evidence>